<name>A0A9P1IRZ2_9PELO</name>
<evidence type="ECO:0000256" key="1">
    <source>
        <dbReference type="SAM" id="Phobius"/>
    </source>
</evidence>
<evidence type="ECO:0000313" key="3">
    <source>
        <dbReference type="Proteomes" id="UP001152747"/>
    </source>
</evidence>
<dbReference type="AlphaFoldDB" id="A0A9P1IRZ2"/>
<sequence length="80" mass="8659">MTGSILISFDINAESSESTKNMSNLLSILTIFLIFFTNSILAQGGGGAYTICAKGMECAPKHYCDIQQNNEFGLCRAEDV</sequence>
<gene>
    <name evidence="2" type="ORF">CAMP_LOCUS12847</name>
</gene>
<reference evidence="2" key="1">
    <citation type="submission" date="2022-11" db="EMBL/GenBank/DDBJ databases">
        <authorList>
            <person name="Kikuchi T."/>
        </authorList>
    </citation>
    <scope>NUCLEOTIDE SEQUENCE</scope>
    <source>
        <strain evidence="2">PS1010</strain>
    </source>
</reference>
<proteinExistence type="predicted"/>
<dbReference type="EMBL" id="CANHGI010000005">
    <property type="protein sequence ID" value="CAI5450210.1"/>
    <property type="molecule type" value="Genomic_DNA"/>
</dbReference>
<dbReference type="Proteomes" id="UP001152747">
    <property type="component" value="Unassembled WGS sequence"/>
</dbReference>
<accession>A0A9P1IRZ2</accession>
<keyword evidence="3" id="KW-1185">Reference proteome</keyword>
<evidence type="ECO:0000313" key="2">
    <source>
        <dbReference type="EMBL" id="CAI5450210.1"/>
    </source>
</evidence>
<keyword evidence="1" id="KW-0472">Membrane</keyword>
<organism evidence="2 3">
    <name type="scientific">Caenorhabditis angaria</name>
    <dbReference type="NCBI Taxonomy" id="860376"/>
    <lineage>
        <taxon>Eukaryota</taxon>
        <taxon>Metazoa</taxon>
        <taxon>Ecdysozoa</taxon>
        <taxon>Nematoda</taxon>
        <taxon>Chromadorea</taxon>
        <taxon>Rhabditida</taxon>
        <taxon>Rhabditina</taxon>
        <taxon>Rhabditomorpha</taxon>
        <taxon>Rhabditoidea</taxon>
        <taxon>Rhabditidae</taxon>
        <taxon>Peloderinae</taxon>
        <taxon>Caenorhabditis</taxon>
    </lineage>
</organism>
<feature type="transmembrane region" description="Helical" evidence="1">
    <location>
        <begin position="22"/>
        <end position="41"/>
    </location>
</feature>
<keyword evidence="1" id="KW-0812">Transmembrane</keyword>
<keyword evidence="1" id="KW-1133">Transmembrane helix</keyword>
<comment type="caution">
    <text evidence="2">The sequence shown here is derived from an EMBL/GenBank/DDBJ whole genome shotgun (WGS) entry which is preliminary data.</text>
</comment>
<protein>
    <submittedName>
        <fullName evidence="2">Uncharacterized protein</fullName>
    </submittedName>
</protein>